<name>A0A8H7E251_9EURO</name>
<dbReference type="AlphaFoldDB" id="A0A8H7E251"/>
<evidence type="ECO:0000313" key="2">
    <source>
        <dbReference type="Proteomes" id="UP000606974"/>
    </source>
</evidence>
<dbReference type="OrthoDB" id="10312353at2759"/>
<gene>
    <name evidence="1" type="ORF">GJ744_011644</name>
</gene>
<keyword evidence="2" id="KW-1185">Reference proteome</keyword>
<accession>A0A8H7E251</accession>
<comment type="caution">
    <text evidence="1">The sequence shown here is derived from an EMBL/GenBank/DDBJ whole genome shotgun (WGS) entry which is preliminary data.</text>
</comment>
<evidence type="ECO:0000313" key="1">
    <source>
        <dbReference type="EMBL" id="KAF7506607.1"/>
    </source>
</evidence>
<organism evidence="1 2">
    <name type="scientific">Endocarpon pusillum</name>
    <dbReference type="NCBI Taxonomy" id="364733"/>
    <lineage>
        <taxon>Eukaryota</taxon>
        <taxon>Fungi</taxon>
        <taxon>Dikarya</taxon>
        <taxon>Ascomycota</taxon>
        <taxon>Pezizomycotina</taxon>
        <taxon>Eurotiomycetes</taxon>
        <taxon>Chaetothyriomycetidae</taxon>
        <taxon>Verrucariales</taxon>
        <taxon>Verrucariaceae</taxon>
        <taxon>Endocarpon</taxon>
    </lineage>
</organism>
<dbReference type="EMBL" id="JAACFV010000084">
    <property type="protein sequence ID" value="KAF7506607.1"/>
    <property type="molecule type" value="Genomic_DNA"/>
</dbReference>
<sequence length="278" mass="31777">MEDILECILGYRTLSASKARKLHHLSHTPPEYWTAKERMLSGKARTRWLREERKRASRGGSPTILDRIWPVGPYWPNGGVLVGGEKRRKEFREEVGRMRYRDQERAEAHAQVYNVHPLDIYGLPRSHLQALVSEGDWTRFEPNQILNDRCRARKDRDKHSFRGIGRWKARFDDSELLRNGRFGEMVGAETEQDRYGKFGWDRLWDVPVYGPGGKENWDGDWRPRVSEVGNGLGRGGVSGTGGSVMEGRRPFGGSGKLMEGEANGVNCVSKLWLVVLSK</sequence>
<dbReference type="Proteomes" id="UP000606974">
    <property type="component" value="Unassembled WGS sequence"/>
</dbReference>
<reference evidence="1" key="1">
    <citation type="submission" date="2020-02" db="EMBL/GenBank/DDBJ databases">
        <authorList>
            <person name="Palmer J.M."/>
        </authorList>
    </citation>
    <scope>NUCLEOTIDE SEQUENCE</scope>
    <source>
        <strain evidence="1">EPUS1.4</strain>
        <tissue evidence="1">Thallus</tissue>
    </source>
</reference>
<protein>
    <submittedName>
        <fullName evidence="1">Uncharacterized protein</fullName>
    </submittedName>
</protein>
<proteinExistence type="predicted"/>